<evidence type="ECO:0000313" key="4">
    <source>
        <dbReference type="Proteomes" id="UP000077248"/>
    </source>
</evidence>
<dbReference type="PANTHER" id="PTHR48047">
    <property type="entry name" value="GLYCOSYLTRANSFERASE"/>
    <property type="match status" value="1"/>
</dbReference>
<dbReference type="SUPFAM" id="SSF53756">
    <property type="entry name" value="UDP-Glycosyltransferase/glycogen phosphorylase"/>
    <property type="match status" value="1"/>
</dbReference>
<evidence type="ECO:0000256" key="2">
    <source>
        <dbReference type="ARBA" id="ARBA00022679"/>
    </source>
</evidence>
<dbReference type="Proteomes" id="UP000077248">
    <property type="component" value="Unassembled WGS sequence"/>
</dbReference>
<dbReference type="Gene3D" id="3.40.50.2000">
    <property type="entry name" value="Glycogen Phosphorylase B"/>
    <property type="match status" value="2"/>
</dbReference>
<gene>
    <name evidence="3" type="ORF">CC77DRAFT_1071951</name>
</gene>
<dbReference type="KEGG" id="aalt:CC77DRAFT_1071951"/>
<dbReference type="AlphaFoldDB" id="A0A177DL25"/>
<dbReference type="Pfam" id="PF00201">
    <property type="entry name" value="UDPGT"/>
    <property type="match status" value="1"/>
</dbReference>
<accession>A0A177DL25</accession>
<proteinExistence type="inferred from homology"/>
<dbReference type="GO" id="GO:0035251">
    <property type="term" value="F:UDP-glucosyltransferase activity"/>
    <property type="evidence" value="ECO:0007669"/>
    <property type="project" value="TreeGrafter"/>
</dbReference>
<dbReference type="InterPro" id="IPR002213">
    <property type="entry name" value="UDP_glucos_trans"/>
</dbReference>
<dbReference type="EMBL" id="KV441480">
    <property type="protein sequence ID" value="OAG19900.1"/>
    <property type="molecule type" value="Genomic_DNA"/>
</dbReference>
<evidence type="ECO:0000256" key="1">
    <source>
        <dbReference type="ARBA" id="ARBA00009995"/>
    </source>
</evidence>
<dbReference type="GeneID" id="29114737"/>
<reference evidence="3 4" key="1">
    <citation type="submission" date="2016-05" db="EMBL/GenBank/DDBJ databases">
        <title>Comparative analysis of secretome profiles of manganese(II)-oxidizing ascomycete fungi.</title>
        <authorList>
            <consortium name="DOE Joint Genome Institute"/>
            <person name="Zeiner C.A."/>
            <person name="Purvine S.O."/>
            <person name="Zink E.M."/>
            <person name="Wu S."/>
            <person name="Pasa-Tolic L."/>
            <person name="Chaput D.L."/>
            <person name="Haridas S."/>
            <person name="Grigoriev I.V."/>
            <person name="Santelli C.M."/>
            <person name="Hansel C.M."/>
        </authorList>
    </citation>
    <scope>NUCLEOTIDE SEQUENCE [LARGE SCALE GENOMIC DNA]</scope>
    <source>
        <strain evidence="3 4">SRC1lrK2f</strain>
    </source>
</reference>
<dbReference type="CDD" id="cd03784">
    <property type="entry name" value="GT1_Gtf-like"/>
    <property type="match status" value="1"/>
</dbReference>
<sequence length="484" mass="53395">MAQSHIVLSCKANWSHLRSMCILSARIAHSRAVHVTILVSSSGNVVQRVAQEVSRCASVEGVNVSSKVRVLGLSTDTADNGDTDRSFKLVWTALMKSEVTTCSYTLKHVEAIVPPSAVILDGFQLSWLEIIRSEPSPPPIFQWMMAFSGGFMYMCGPTEPQTKSAEFMKQNTHDCDKDILIPGMLPMTCHDLNPQDVGDKAIKIQIAKTTMMHVECLGAISNWIACQRGRQTFHLGPMLPLTPGTTTFFAKAIEVEINTCPDGSGIVVTRFLDRCMSSHGRHSVFYISFGTEHWPSSLNHLEILLDAMVARKYPFLLAHAHADAQTISKLKNRYLANEEALILPFVPQQTVLSHEACGWFITHGGANGVMEALTQGIPMIGWPFAIDQPLNITHMAHTMDAGFEFTQMRANYCPVKAARSEDVLHDMDAWEKEVGDVLAAAFTAVGERKRRNAELIGKNLGKAWAEDSGRARLQLSKFLDTVGV</sequence>
<keyword evidence="2 3" id="KW-0808">Transferase</keyword>
<protein>
    <submittedName>
        <fullName evidence="3">UDP-Glycosyltransferase/glycogen phosphorylase</fullName>
    </submittedName>
</protein>
<comment type="similarity">
    <text evidence="1">Belongs to the UDP-glycosyltransferase family.</text>
</comment>
<organism evidence="3 4">
    <name type="scientific">Alternaria alternata</name>
    <name type="common">Alternaria rot fungus</name>
    <name type="synonym">Torula alternata</name>
    <dbReference type="NCBI Taxonomy" id="5599"/>
    <lineage>
        <taxon>Eukaryota</taxon>
        <taxon>Fungi</taxon>
        <taxon>Dikarya</taxon>
        <taxon>Ascomycota</taxon>
        <taxon>Pezizomycotina</taxon>
        <taxon>Dothideomycetes</taxon>
        <taxon>Pleosporomycetidae</taxon>
        <taxon>Pleosporales</taxon>
        <taxon>Pleosporineae</taxon>
        <taxon>Pleosporaceae</taxon>
        <taxon>Alternaria</taxon>
        <taxon>Alternaria sect. Alternaria</taxon>
        <taxon>Alternaria alternata complex</taxon>
    </lineage>
</organism>
<dbReference type="PANTHER" id="PTHR48047:SF215">
    <property type="entry name" value="GLYCOSYLTRANSFERASE"/>
    <property type="match status" value="1"/>
</dbReference>
<dbReference type="OMA" id="FFFHGPA"/>
<evidence type="ECO:0000313" key="3">
    <source>
        <dbReference type="EMBL" id="OAG19900.1"/>
    </source>
</evidence>
<name>A0A177DL25_ALTAL</name>
<dbReference type="RefSeq" id="XP_018385321.1">
    <property type="nucleotide sequence ID" value="XM_018529143.1"/>
</dbReference>
<dbReference type="VEuPathDB" id="FungiDB:CC77DRAFT_1071951"/>
<keyword evidence="4" id="KW-1185">Reference proteome</keyword>